<gene>
    <name evidence="2" type="primary">stpg1_0</name>
    <name evidence="2" type="ORF">EYF80_032441</name>
</gene>
<proteinExistence type="predicted"/>
<dbReference type="OrthoDB" id="186871at2759"/>
<dbReference type="Proteomes" id="UP000314294">
    <property type="component" value="Unassembled WGS sequence"/>
</dbReference>
<dbReference type="InterPro" id="IPR010736">
    <property type="entry name" value="SHIPPO-rpt"/>
</dbReference>
<organism evidence="2 3">
    <name type="scientific">Liparis tanakae</name>
    <name type="common">Tanaka's snailfish</name>
    <dbReference type="NCBI Taxonomy" id="230148"/>
    <lineage>
        <taxon>Eukaryota</taxon>
        <taxon>Metazoa</taxon>
        <taxon>Chordata</taxon>
        <taxon>Craniata</taxon>
        <taxon>Vertebrata</taxon>
        <taxon>Euteleostomi</taxon>
        <taxon>Actinopterygii</taxon>
        <taxon>Neopterygii</taxon>
        <taxon>Teleostei</taxon>
        <taxon>Neoteleostei</taxon>
        <taxon>Acanthomorphata</taxon>
        <taxon>Eupercaria</taxon>
        <taxon>Perciformes</taxon>
        <taxon>Cottioidei</taxon>
        <taxon>Cottales</taxon>
        <taxon>Liparidae</taxon>
        <taxon>Liparis</taxon>
    </lineage>
</organism>
<feature type="region of interest" description="Disordered" evidence="1">
    <location>
        <begin position="45"/>
        <end position="84"/>
    </location>
</feature>
<reference evidence="2 3" key="1">
    <citation type="submission" date="2019-03" db="EMBL/GenBank/DDBJ databases">
        <title>First draft genome of Liparis tanakae, snailfish: a comprehensive survey of snailfish specific genes.</title>
        <authorList>
            <person name="Kim W."/>
            <person name="Song I."/>
            <person name="Jeong J.-H."/>
            <person name="Kim D."/>
            <person name="Kim S."/>
            <person name="Ryu S."/>
            <person name="Song J.Y."/>
            <person name="Lee S.K."/>
        </authorList>
    </citation>
    <scope>NUCLEOTIDE SEQUENCE [LARGE SCALE GENOMIC DNA]</scope>
    <source>
        <tissue evidence="2">Muscle</tissue>
    </source>
</reference>
<protein>
    <submittedName>
        <fullName evidence="2">O(6)-methylguanine-induced apoptosis 2</fullName>
    </submittedName>
</protein>
<evidence type="ECO:0000313" key="3">
    <source>
        <dbReference type="Proteomes" id="UP000314294"/>
    </source>
</evidence>
<name>A0A4Z2GW92_9TELE</name>
<evidence type="ECO:0000256" key="1">
    <source>
        <dbReference type="SAM" id="MobiDB-lite"/>
    </source>
</evidence>
<dbReference type="Pfam" id="PF07004">
    <property type="entry name" value="SHIPPO-rpt"/>
    <property type="match status" value="3"/>
</dbReference>
<dbReference type="EMBL" id="SRLO01000407">
    <property type="protein sequence ID" value="TNN57365.1"/>
    <property type="molecule type" value="Genomic_DNA"/>
</dbReference>
<accession>A0A4Z2GW92</accession>
<keyword evidence="3" id="KW-1185">Reference proteome</keyword>
<dbReference type="AlphaFoldDB" id="A0A4Z2GW92"/>
<evidence type="ECO:0000313" key="2">
    <source>
        <dbReference type="EMBL" id="TNN57365.1"/>
    </source>
</evidence>
<comment type="caution">
    <text evidence="2">The sequence shown here is derived from an EMBL/GenBank/DDBJ whole genome shotgun (WGS) entry which is preliminary data.</text>
</comment>
<sequence length="106" mass="11520">MPGPAAYSPHQPPAPVKRTVLPGFYLAISAPALIVPKDPLSPGPGQYHVTDYDGPSKHPVPTAAFASKTERIPQNSDMRPGPGFYDPQMLPKQSFFLNDSRVWLPV</sequence>